<dbReference type="GeneID" id="60331058"/>
<evidence type="ECO:0000313" key="2">
    <source>
        <dbReference type="EMBL" id="AWN05378.1"/>
    </source>
</evidence>
<accession>A0A2U8UP59</accession>
<name>A0A2U8UP59_9CAUD</name>
<evidence type="ECO:0000256" key="1">
    <source>
        <dbReference type="SAM" id="MobiDB-lite"/>
    </source>
</evidence>
<sequence length="46" mass="5234">MPTRNPFPSGNFARIFQRPSPLDVADDVPNYNRGILTQPQLPPRNQ</sequence>
<organism evidence="2 3">
    <name type="scientific">Mycobacterium phage Mattes</name>
    <dbReference type="NCBI Taxonomy" id="2182398"/>
    <lineage>
        <taxon>Viruses</taxon>
        <taxon>Duplodnaviria</taxon>
        <taxon>Heunggongvirae</taxon>
        <taxon>Uroviricota</taxon>
        <taxon>Caudoviricetes</taxon>
        <taxon>Gracegardnervirinae</taxon>
        <taxon>Cheoctovirus</taxon>
        <taxon>Cheoctovirus mattes</taxon>
    </lineage>
</organism>
<dbReference type="Proteomes" id="UP000246283">
    <property type="component" value="Segment"/>
</dbReference>
<dbReference type="RefSeq" id="YP_009959514.1">
    <property type="nucleotide sequence ID" value="NC_051681.1"/>
</dbReference>
<proteinExistence type="predicted"/>
<dbReference type="KEGG" id="vg:60331058"/>
<dbReference type="EMBL" id="MH155871">
    <property type="protein sequence ID" value="AWN05378.1"/>
    <property type="molecule type" value="Genomic_DNA"/>
</dbReference>
<protein>
    <submittedName>
        <fullName evidence="2">Uncharacterized protein</fullName>
    </submittedName>
</protein>
<gene>
    <name evidence="2" type="primary">48</name>
    <name evidence="2" type="ORF">SEA_MATTES_48</name>
</gene>
<evidence type="ECO:0000313" key="3">
    <source>
        <dbReference type="Proteomes" id="UP000246283"/>
    </source>
</evidence>
<keyword evidence="3" id="KW-1185">Reference proteome</keyword>
<feature type="region of interest" description="Disordered" evidence="1">
    <location>
        <begin position="23"/>
        <end position="46"/>
    </location>
</feature>
<reference evidence="2 3" key="1">
    <citation type="submission" date="2018-04" db="EMBL/GenBank/DDBJ databases">
        <authorList>
            <person name="Connors B.J."/>
            <person name="Scrudato M.A."/>
            <person name="Dantico L.A."/>
            <person name="Joseph C."/>
            <person name="Rosario L."/>
            <person name="Louis M."/>
            <person name="Lora D."/>
            <person name="Carney T.E."/>
            <person name="Birmingham R.L."/>
            <person name="Segura A.J."/>
            <person name="Alvarez Y.P."/>
            <person name="Castro C.R."/>
            <person name="Johnson K.T."/>
            <person name="Rosario A."/>
            <person name="Panis M.J."/>
            <person name="Arno R."/>
            <person name="Ledgerwood A.M."/>
            <person name="Koza A.M."/>
            <person name="Pierce M."/>
            <person name="Hyde S."/>
            <person name="Mendoza M."/>
            <person name="Martinez M.L."/>
            <person name="Garlena R.A."/>
            <person name="Russell D.A."/>
            <person name="Pope W.H."/>
            <person name="Jacobs-Sera D."/>
            <person name="Hatfull G.F."/>
        </authorList>
    </citation>
    <scope>NUCLEOTIDE SEQUENCE [LARGE SCALE GENOMIC DNA]</scope>
</reference>